<feature type="signal peptide" evidence="2">
    <location>
        <begin position="1"/>
        <end position="27"/>
    </location>
</feature>
<dbReference type="RefSeq" id="XP_008625832.2">
    <property type="nucleotide sequence ID" value="XM_008627610.2"/>
</dbReference>
<dbReference type="VEuPathDB" id="PlasmoDB:PVVCY_0502430"/>
<evidence type="ECO:0000313" key="3">
    <source>
        <dbReference type="EMBL" id="VEV55355.1"/>
    </source>
</evidence>
<feature type="region of interest" description="Disordered" evidence="1">
    <location>
        <begin position="44"/>
        <end position="63"/>
    </location>
</feature>
<reference evidence="3 4" key="1">
    <citation type="submission" date="2019-01" db="EMBL/GenBank/DDBJ databases">
        <authorList>
            <person name="Ramaprasad A."/>
        </authorList>
    </citation>
    <scope>NUCLEOTIDE SEQUENCE [LARGE SCALE GENOMIC DNA]</scope>
</reference>
<feature type="chain" id="PRO_5019282726" evidence="2">
    <location>
        <begin position="28"/>
        <end position="170"/>
    </location>
</feature>
<feature type="compositionally biased region" description="Basic and acidic residues" evidence="1">
    <location>
        <begin position="98"/>
        <end position="112"/>
    </location>
</feature>
<evidence type="ECO:0000256" key="1">
    <source>
        <dbReference type="SAM" id="MobiDB-lite"/>
    </source>
</evidence>
<dbReference type="GeneID" id="19962173"/>
<evidence type="ECO:0000256" key="2">
    <source>
        <dbReference type="SAM" id="SignalP"/>
    </source>
</evidence>
<organism evidence="3 4">
    <name type="scientific">Plasmodium vinckei vinckei</name>
    <dbReference type="NCBI Taxonomy" id="54757"/>
    <lineage>
        <taxon>Eukaryota</taxon>
        <taxon>Sar</taxon>
        <taxon>Alveolata</taxon>
        <taxon>Apicomplexa</taxon>
        <taxon>Aconoidasida</taxon>
        <taxon>Haemosporida</taxon>
        <taxon>Plasmodiidae</taxon>
        <taxon>Plasmodium</taxon>
        <taxon>Plasmodium (Vinckeia)</taxon>
    </lineage>
</organism>
<dbReference type="OrthoDB" id="372965at2759"/>
<feature type="compositionally biased region" description="Polar residues" evidence="1">
    <location>
        <begin position="117"/>
        <end position="127"/>
    </location>
</feature>
<dbReference type="KEGG" id="pvv:PVVCY_0502430"/>
<evidence type="ECO:0000313" key="4">
    <source>
        <dbReference type="Proteomes" id="UP000290582"/>
    </source>
</evidence>
<keyword evidence="2" id="KW-0732">Signal</keyword>
<feature type="region of interest" description="Disordered" evidence="1">
    <location>
        <begin position="75"/>
        <end position="154"/>
    </location>
</feature>
<dbReference type="EMBL" id="LR215061">
    <property type="protein sequence ID" value="VEV55355.1"/>
    <property type="molecule type" value="Genomic_DNA"/>
</dbReference>
<name>A0A449BPI1_PLAVN</name>
<dbReference type="AlphaFoldDB" id="A0A449BPI1"/>
<proteinExistence type="predicted"/>
<dbReference type="Proteomes" id="UP000290582">
    <property type="component" value="Chromosome PVVCY_05"/>
</dbReference>
<feature type="compositionally biased region" description="Acidic residues" evidence="1">
    <location>
        <begin position="84"/>
        <end position="97"/>
    </location>
</feature>
<sequence>MKKMMSKKIINLFILCTFCYSIGQTSSRENESKVNLLNKMDHKHGNLKTINPHNNIKKNEKDNYNYDKKESFILLNQKIKDDQSNDDEEDDEEDDDHDQEHDQEHDQDHNNENNDDTNGQAKQSEIVQTLKEALPPPPPIVQPPPPPMTPSSIAGHVVSNVFQAGLKLID</sequence>
<gene>
    <name evidence="3" type="ORF">PVVCY_0502430</name>
</gene>
<accession>A0A449BPI1</accession>
<feature type="compositionally biased region" description="Pro residues" evidence="1">
    <location>
        <begin position="134"/>
        <end position="149"/>
    </location>
</feature>
<protein>
    <submittedName>
        <fullName evidence="3">Asparagine rich protein, putative</fullName>
    </submittedName>
</protein>